<evidence type="ECO:0000313" key="2">
    <source>
        <dbReference type="Proteomes" id="UP001228049"/>
    </source>
</evidence>
<proteinExistence type="predicted"/>
<protein>
    <submittedName>
        <fullName evidence="1">Cytochrome c oxidase subunit 2</fullName>
    </submittedName>
</protein>
<gene>
    <name evidence="1" type="ORF">KUDE01_003969</name>
</gene>
<evidence type="ECO:0000313" key="1">
    <source>
        <dbReference type="EMBL" id="KAK1900997.1"/>
    </source>
</evidence>
<sequence>QLPAGLRRTVSVGHGCHVTADSRGTQTAWSLPRVFVKGHRLPGHYHVCVKGHRLPGHYHVCVKGHRLPGHYHVCVKGHRLPGHYH</sequence>
<dbReference type="EMBL" id="JASDAP010000006">
    <property type="protein sequence ID" value="KAK1900997.1"/>
    <property type="molecule type" value="Genomic_DNA"/>
</dbReference>
<organism evidence="1 2">
    <name type="scientific">Dissostichus eleginoides</name>
    <name type="common">Patagonian toothfish</name>
    <name type="synonym">Dissostichus amissus</name>
    <dbReference type="NCBI Taxonomy" id="100907"/>
    <lineage>
        <taxon>Eukaryota</taxon>
        <taxon>Metazoa</taxon>
        <taxon>Chordata</taxon>
        <taxon>Craniata</taxon>
        <taxon>Vertebrata</taxon>
        <taxon>Euteleostomi</taxon>
        <taxon>Actinopterygii</taxon>
        <taxon>Neopterygii</taxon>
        <taxon>Teleostei</taxon>
        <taxon>Neoteleostei</taxon>
        <taxon>Acanthomorphata</taxon>
        <taxon>Eupercaria</taxon>
        <taxon>Perciformes</taxon>
        <taxon>Notothenioidei</taxon>
        <taxon>Nototheniidae</taxon>
        <taxon>Dissostichus</taxon>
    </lineage>
</organism>
<reference evidence="1" key="1">
    <citation type="submission" date="2023-04" db="EMBL/GenBank/DDBJ databases">
        <title>Chromosome-level genome of Chaenocephalus aceratus.</title>
        <authorList>
            <person name="Park H."/>
        </authorList>
    </citation>
    <scope>NUCLEOTIDE SEQUENCE</scope>
    <source>
        <strain evidence="1">DE</strain>
        <tissue evidence="1">Muscle</tissue>
    </source>
</reference>
<feature type="non-terminal residue" evidence="1">
    <location>
        <position position="85"/>
    </location>
</feature>
<feature type="non-terminal residue" evidence="1">
    <location>
        <position position="1"/>
    </location>
</feature>
<accession>A0AAD9FFQ4</accession>
<dbReference type="AlphaFoldDB" id="A0AAD9FFQ4"/>
<dbReference type="Proteomes" id="UP001228049">
    <property type="component" value="Unassembled WGS sequence"/>
</dbReference>
<name>A0AAD9FFQ4_DISEL</name>
<comment type="caution">
    <text evidence="1">The sequence shown here is derived from an EMBL/GenBank/DDBJ whole genome shotgun (WGS) entry which is preliminary data.</text>
</comment>
<keyword evidence="2" id="KW-1185">Reference proteome</keyword>